<evidence type="ECO:0000256" key="11">
    <source>
        <dbReference type="ARBA" id="ARBA00048679"/>
    </source>
</evidence>
<dbReference type="Gene3D" id="1.10.510.10">
    <property type="entry name" value="Transferase(Phosphotransferase) domain 1"/>
    <property type="match status" value="1"/>
</dbReference>
<dbReference type="AlphaFoldDB" id="A0A915E2X3"/>
<evidence type="ECO:0000256" key="12">
    <source>
        <dbReference type="PROSITE-ProRule" id="PRU10141"/>
    </source>
</evidence>
<accession>A0A915E2X3</accession>
<evidence type="ECO:0000313" key="17">
    <source>
        <dbReference type="WBParaSite" id="jg26389"/>
    </source>
</evidence>
<comment type="catalytic activity">
    <reaction evidence="11">
        <text>L-seryl-[protein] + ATP = O-phospho-L-seryl-[protein] + ADP + H(+)</text>
        <dbReference type="Rhea" id="RHEA:17989"/>
        <dbReference type="Rhea" id="RHEA-COMP:9863"/>
        <dbReference type="Rhea" id="RHEA-COMP:11604"/>
        <dbReference type="ChEBI" id="CHEBI:15378"/>
        <dbReference type="ChEBI" id="CHEBI:29999"/>
        <dbReference type="ChEBI" id="CHEBI:30616"/>
        <dbReference type="ChEBI" id="CHEBI:83421"/>
        <dbReference type="ChEBI" id="CHEBI:456216"/>
        <dbReference type="EC" id="2.7.11.1"/>
    </reaction>
</comment>
<dbReference type="GO" id="GO:0004674">
    <property type="term" value="F:protein serine/threonine kinase activity"/>
    <property type="evidence" value="ECO:0007669"/>
    <property type="project" value="UniProtKB-KW"/>
</dbReference>
<evidence type="ECO:0000256" key="4">
    <source>
        <dbReference type="ARBA" id="ARBA00022527"/>
    </source>
</evidence>
<dbReference type="PROSITE" id="PS51285">
    <property type="entry name" value="AGC_KINASE_CTER"/>
    <property type="match status" value="1"/>
</dbReference>
<dbReference type="PROSITE" id="PS50011">
    <property type="entry name" value="PROTEIN_KINASE_DOM"/>
    <property type="match status" value="1"/>
</dbReference>
<keyword evidence="5" id="KW-0808">Transferase</keyword>
<comment type="catalytic activity">
    <reaction evidence="10">
        <text>L-threonyl-[protein] + ATP = O-phospho-L-threonyl-[protein] + ADP + H(+)</text>
        <dbReference type="Rhea" id="RHEA:46608"/>
        <dbReference type="Rhea" id="RHEA-COMP:11060"/>
        <dbReference type="Rhea" id="RHEA-COMP:11605"/>
        <dbReference type="ChEBI" id="CHEBI:15378"/>
        <dbReference type="ChEBI" id="CHEBI:30013"/>
        <dbReference type="ChEBI" id="CHEBI:30616"/>
        <dbReference type="ChEBI" id="CHEBI:61977"/>
        <dbReference type="ChEBI" id="CHEBI:456216"/>
        <dbReference type="EC" id="2.7.11.1"/>
    </reaction>
</comment>
<comment type="similarity">
    <text evidence="1">Belongs to the protein kinase superfamily. AGC Ser/Thr protein kinase family.</text>
</comment>
<dbReference type="PANTHER" id="PTHR24356:SF1">
    <property type="entry name" value="SERINE_THREONINE-PROTEIN KINASE GREATWALL"/>
    <property type="match status" value="1"/>
</dbReference>
<dbReference type="WBParaSite" id="jg26389">
    <property type="protein sequence ID" value="jg26389"/>
    <property type="gene ID" value="jg26389"/>
</dbReference>
<organism evidence="16 17">
    <name type="scientific">Ditylenchus dipsaci</name>
    <dbReference type="NCBI Taxonomy" id="166011"/>
    <lineage>
        <taxon>Eukaryota</taxon>
        <taxon>Metazoa</taxon>
        <taxon>Ecdysozoa</taxon>
        <taxon>Nematoda</taxon>
        <taxon>Chromadorea</taxon>
        <taxon>Rhabditida</taxon>
        <taxon>Tylenchina</taxon>
        <taxon>Tylenchomorpha</taxon>
        <taxon>Sphaerularioidea</taxon>
        <taxon>Anguinidae</taxon>
        <taxon>Anguininae</taxon>
        <taxon>Ditylenchus</taxon>
    </lineage>
</organism>
<dbReference type="Gene3D" id="3.30.200.20">
    <property type="entry name" value="Phosphorylase Kinase, domain 1"/>
    <property type="match status" value="1"/>
</dbReference>
<keyword evidence="7" id="KW-0418">Kinase</keyword>
<evidence type="ECO:0000256" key="1">
    <source>
        <dbReference type="ARBA" id="ARBA00009903"/>
    </source>
</evidence>
<dbReference type="InterPro" id="IPR008271">
    <property type="entry name" value="Ser/Thr_kinase_AS"/>
</dbReference>
<reference evidence="17" key="1">
    <citation type="submission" date="2022-11" db="UniProtKB">
        <authorList>
            <consortium name="WormBaseParasite"/>
        </authorList>
    </citation>
    <scope>IDENTIFICATION</scope>
</reference>
<dbReference type="PROSITE" id="PS00107">
    <property type="entry name" value="PROTEIN_KINASE_ATP"/>
    <property type="match status" value="1"/>
</dbReference>
<keyword evidence="16" id="KW-1185">Reference proteome</keyword>
<evidence type="ECO:0000256" key="3">
    <source>
        <dbReference type="ARBA" id="ARBA00022148"/>
    </source>
</evidence>
<evidence type="ECO:0000313" key="16">
    <source>
        <dbReference type="Proteomes" id="UP000887574"/>
    </source>
</evidence>
<evidence type="ECO:0000256" key="7">
    <source>
        <dbReference type="ARBA" id="ARBA00022777"/>
    </source>
</evidence>
<evidence type="ECO:0000256" key="13">
    <source>
        <dbReference type="RuleBase" id="RU000304"/>
    </source>
</evidence>
<keyword evidence="4 13" id="KW-0723">Serine/threonine-protein kinase</keyword>
<keyword evidence="6 12" id="KW-0547">Nucleotide-binding</keyword>
<proteinExistence type="inferred from homology"/>
<feature type="domain" description="Protein kinase" evidence="14">
    <location>
        <begin position="37"/>
        <end position="348"/>
    </location>
</feature>
<dbReference type="Pfam" id="PF00069">
    <property type="entry name" value="Pkinase"/>
    <property type="match status" value="1"/>
</dbReference>
<protein>
    <recommendedName>
        <fullName evidence="3">Serine/threonine-protein kinase greatwall</fullName>
        <ecNumber evidence="2">2.7.11.1</ecNumber>
    </recommendedName>
    <alternativeName>
        <fullName evidence="9">Microtubule-associated serine/threonine-protein kinase-like</fullName>
    </alternativeName>
</protein>
<dbReference type="EC" id="2.7.11.1" evidence="2"/>
<dbReference type="GO" id="GO:0005524">
    <property type="term" value="F:ATP binding"/>
    <property type="evidence" value="ECO:0007669"/>
    <property type="project" value="UniProtKB-UniRule"/>
</dbReference>
<dbReference type="PANTHER" id="PTHR24356">
    <property type="entry name" value="SERINE/THREONINE-PROTEIN KINASE"/>
    <property type="match status" value="1"/>
</dbReference>
<evidence type="ECO:0000256" key="6">
    <source>
        <dbReference type="ARBA" id="ARBA00022741"/>
    </source>
</evidence>
<feature type="domain" description="AGC-kinase C-terminal" evidence="15">
    <location>
        <begin position="273"/>
        <end position="348"/>
    </location>
</feature>
<evidence type="ECO:0000256" key="9">
    <source>
        <dbReference type="ARBA" id="ARBA00033099"/>
    </source>
</evidence>
<evidence type="ECO:0000256" key="5">
    <source>
        <dbReference type="ARBA" id="ARBA00022679"/>
    </source>
</evidence>
<sequence length="348" mass="40350">MHCKHYILVSKKEKILTKKFSQKYLTDLEPDAALSDFQILRALGSGSFGVVEMVRHTKTGQLYAMKTIDIEENTWEGFEIEVRTNRSTSSKFIVKMHYSFWDEERTTGYLVFQLVSGGDFSHLLKIYQPLQEDQVRFYAANMVMAVQYLQKRSMVHRDLKPANFLFGDNGYLLLADFGLSRPMKKACKTFSVCGTYKFMAPEMLQKYIDPSFAEGYTQAVDWWSVGAILLELYTGKSQFWSPDFMVLVTNIVKKEIKLGYSGADFVKRHPFFDGYDWQKLNDQKILAPYEPVFDENKKLKSYREISVIEQSNNALLENESNEKYIDTDFKTAKNAFQSSNYETAINSF</sequence>
<dbReference type="SMART" id="SM00220">
    <property type="entry name" value="S_TKc"/>
    <property type="match status" value="1"/>
</dbReference>
<dbReference type="InterPro" id="IPR011009">
    <property type="entry name" value="Kinase-like_dom_sf"/>
</dbReference>
<dbReference type="GO" id="GO:0035556">
    <property type="term" value="P:intracellular signal transduction"/>
    <property type="evidence" value="ECO:0007669"/>
    <property type="project" value="TreeGrafter"/>
</dbReference>
<evidence type="ECO:0000259" key="15">
    <source>
        <dbReference type="PROSITE" id="PS51285"/>
    </source>
</evidence>
<name>A0A915E2X3_9BILA</name>
<evidence type="ECO:0000256" key="8">
    <source>
        <dbReference type="ARBA" id="ARBA00022840"/>
    </source>
</evidence>
<evidence type="ECO:0000256" key="2">
    <source>
        <dbReference type="ARBA" id="ARBA00012513"/>
    </source>
</evidence>
<evidence type="ECO:0000259" key="14">
    <source>
        <dbReference type="PROSITE" id="PS50011"/>
    </source>
</evidence>
<dbReference type="SUPFAM" id="SSF56112">
    <property type="entry name" value="Protein kinase-like (PK-like)"/>
    <property type="match status" value="1"/>
</dbReference>
<dbReference type="InterPro" id="IPR000719">
    <property type="entry name" value="Prot_kinase_dom"/>
</dbReference>
<dbReference type="InterPro" id="IPR017441">
    <property type="entry name" value="Protein_kinase_ATP_BS"/>
</dbReference>
<dbReference type="Proteomes" id="UP000887574">
    <property type="component" value="Unplaced"/>
</dbReference>
<dbReference type="PROSITE" id="PS00108">
    <property type="entry name" value="PROTEIN_KINASE_ST"/>
    <property type="match status" value="1"/>
</dbReference>
<evidence type="ECO:0000256" key="10">
    <source>
        <dbReference type="ARBA" id="ARBA00047899"/>
    </source>
</evidence>
<dbReference type="InterPro" id="IPR050236">
    <property type="entry name" value="Ser_Thr_kinase_AGC"/>
</dbReference>
<feature type="binding site" evidence="12">
    <location>
        <position position="66"/>
    </location>
    <ligand>
        <name>ATP</name>
        <dbReference type="ChEBI" id="CHEBI:30616"/>
    </ligand>
</feature>
<dbReference type="InterPro" id="IPR000961">
    <property type="entry name" value="AGC-kinase_C"/>
</dbReference>
<keyword evidence="8 12" id="KW-0067">ATP-binding</keyword>